<feature type="compositionally biased region" description="Basic and acidic residues" evidence="8">
    <location>
        <begin position="1523"/>
        <end position="1554"/>
    </location>
</feature>
<dbReference type="GO" id="GO:0000964">
    <property type="term" value="P:mitochondrial RNA 5'-end processing"/>
    <property type="evidence" value="ECO:0007669"/>
    <property type="project" value="TreeGrafter"/>
</dbReference>
<reference evidence="9 10" key="1">
    <citation type="submission" date="2020-03" db="EMBL/GenBank/DDBJ databases">
        <title>Draft Genome Sequence of Cudoniella acicularis.</title>
        <authorList>
            <person name="Buettner E."/>
            <person name="Kellner H."/>
        </authorList>
    </citation>
    <scope>NUCLEOTIDE SEQUENCE [LARGE SCALE GENOMIC DNA]</scope>
    <source>
        <strain evidence="9 10">DSM 108380</strain>
    </source>
</reference>
<dbReference type="EMBL" id="JAAMPI010000865">
    <property type="protein sequence ID" value="KAF4628076.1"/>
    <property type="molecule type" value="Genomic_DNA"/>
</dbReference>
<feature type="compositionally biased region" description="Basic residues" evidence="8">
    <location>
        <begin position="1038"/>
        <end position="1047"/>
    </location>
</feature>
<evidence type="ECO:0000256" key="7">
    <source>
        <dbReference type="ARBA" id="ARBA00023306"/>
    </source>
</evidence>
<feature type="compositionally biased region" description="Polar residues" evidence="8">
    <location>
        <begin position="23"/>
        <end position="61"/>
    </location>
</feature>
<feature type="region of interest" description="Disordered" evidence="8">
    <location>
        <begin position="1523"/>
        <end position="1757"/>
    </location>
</feature>
<organism evidence="9 10">
    <name type="scientific">Cudoniella acicularis</name>
    <dbReference type="NCBI Taxonomy" id="354080"/>
    <lineage>
        <taxon>Eukaryota</taxon>
        <taxon>Fungi</taxon>
        <taxon>Dikarya</taxon>
        <taxon>Ascomycota</taxon>
        <taxon>Pezizomycotina</taxon>
        <taxon>Leotiomycetes</taxon>
        <taxon>Helotiales</taxon>
        <taxon>Tricladiaceae</taxon>
        <taxon>Cudoniella</taxon>
    </lineage>
</organism>
<feature type="compositionally biased region" description="Acidic residues" evidence="8">
    <location>
        <begin position="1567"/>
        <end position="1637"/>
    </location>
</feature>
<dbReference type="PANTHER" id="PTHR31014">
    <property type="entry name" value="MITOCHONDRIAL TRANSLATION SYSTEM COMPONENT PET127-RELATED"/>
    <property type="match status" value="1"/>
</dbReference>
<feature type="compositionally biased region" description="Polar residues" evidence="8">
    <location>
        <begin position="847"/>
        <end position="861"/>
    </location>
</feature>
<dbReference type="InterPro" id="IPR013943">
    <property type="entry name" value="Pet127"/>
</dbReference>
<keyword evidence="5" id="KW-0159">Chromosome partition</keyword>
<feature type="compositionally biased region" description="Polar residues" evidence="8">
    <location>
        <begin position="896"/>
        <end position="905"/>
    </location>
</feature>
<evidence type="ECO:0000256" key="4">
    <source>
        <dbReference type="ARBA" id="ARBA00022776"/>
    </source>
</evidence>
<dbReference type="Pfam" id="PF10345">
    <property type="entry name" value="Cohesin_load"/>
    <property type="match status" value="2"/>
</dbReference>
<protein>
    <submittedName>
        <fullName evidence="9">Uncharacterized protein</fullName>
    </submittedName>
</protein>
<evidence type="ECO:0000256" key="3">
    <source>
        <dbReference type="ARBA" id="ARBA00022618"/>
    </source>
</evidence>
<dbReference type="PANTHER" id="PTHR31014:SF0">
    <property type="entry name" value="MITOCHONDRIAL TRANSLATION SYSTEM COMPONENT PET127-RELATED"/>
    <property type="match status" value="1"/>
</dbReference>
<evidence type="ECO:0000256" key="5">
    <source>
        <dbReference type="ARBA" id="ARBA00022829"/>
    </source>
</evidence>
<evidence type="ECO:0000256" key="1">
    <source>
        <dbReference type="ARBA" id="ARBA00004123"/>
    </source>
</evidence>
<dbReference type="GO" id="GO:0005634">
    <property type="term" value="C:nucleus"/>
    <property type="evidence" value="ECO:0007669"/>
    <property type="project" value="UniProtKB-SubCell"/>
</dbReference>
<comment type="similarity">
    <text evidence="2">Belongs to the SCC4/mau-2 family.</text>
</comment>
<feature type="region of interest" description="Disordered" evidence="8">
    <location>
        <begin position="1"/>
        <end position="72"/>
    </location>
</feature>
<dbReference type="GO" id="GO:0007064">
    <property type="term" value="P:mitotic sister chromatid cohesion"/>
    <property type="evidence" value="ECO:0007669"/>
    <property type="project" value="InterPro"/>
</dbReference>
<feature type="region of interest" description="Disordered" evidence="8">
    <location>
        <begin position="973"/>
        <end position="1048"/>
    </location>
</feature>
<dbReference type="GO" id="GO:0005740">
    <property type="term" value="C:mitochondrial envelope"/>
    <property type="evidence" value="ECO:0007669"/>
    <property type="project" value="TreeGrafter"/>
</dbReference>
<dbReference type="Pfam" id="PF08634">
    <property type="entry name" value="Pet127"/>
    <property type="match status" value="1"/>
</dbReference>
<dbReference type="InterPro" id="IPR019440">
    <property type="entry name" value="MAU2"/>
</dbReference>
<gene>
    <name evidence="9" type="ORF">G7Y89_g10079</name>
</gene>
<evidence type="ECO:0000256" key="8">
    <source>
        <dbReference type="SAM" id="MobiDB-lite"/>
    </source>
</evidence>
<feature type="region of interest" description="Disordered" evidence="8">
    <location>
        <begin position="752"/>
        <end position="796"/>
    </location>
</feature>
<keyword evidence="4" id="KW-0498">Mitosis</keyword>
<dbReference type="GO" id="GO:0007059">
    <property type="term" value="P:chromosome segregation"/>
    <property type="evidence" value="ECO:0007669"/>
    <property type="project" value="UniProtKB-KW"/>
</dbReference>
<feature type="compositionally biased region" description="Basic and acidic residues" evidence="8">
    <location>
        <begin position="768"/>
        <end position="791"/>
    </location>
</feature>
<evidence type="ECO:0000256" key="6">
    <source>
        <dbReference type="ARBA" id="ARBA00023242"/>
    </source>
</evidence>
<comment type="subcellular location">
    <subcellularLocation>
        <location evidence="1">Nucleus</location>
    </subcellularLocation>
</comment>
<keyword evidence="7" id="KW-0131">Cell cycle</keyword>
<proteinExistence type="inferred from homology"/>
<dbReference type="Proteomes" id="UP000566819">
    <property type="component" value="Unassembled WGS sequence"/>
</dbReference>
<feature type="compositionally biased region" description="Acidic residues" evidence="8">
    <location>
        <begin position="1647"/>
        <end position="1656"/>
    </location>
</feature>
<dbReference type="GO" id="GO:0051301">
    <property type="term" value="P:cell division"/>
    <property type="evidence" value="ECO:0007669"/>
    <property type="project" value="UniProtKB-KW"/>
</dbReference>
<dbReference type="OrthoDB" id="5565328at2759"/>
<keyword evidence="10" id="KW-1185">Reference proteome</keyword>
<feature type="compositionally biased region" description="Basic and acidic residues" evidence="8">
    <location>
        <begin position="1004"/>
        <end position="1026"/>
    </location>
</feature>
<accession>A0A8H4VZE4</accession>
<comment type="caution">
    <text evidence="9">The sequence shown here is derived from an EMBL/GenBank/DDBJ whole genome shotgun (WGS) entry which is preliminary data.</text>
</comment>
<evidence type="ECO:0000313" key="9">
    <source>
        <dbReference type="EMBL" id="KAF4628076.1"/>
    </source>
</evidence>
<feature type="region of interest" description="Disordered" evidence="8">
    <location>
        <begin position="809"/>
        <end position="905"/>
    </location>
</feature>
<feature type="compositionally biased region" description="Basic and acidic residues" evidence="8">
    <location>
        <begin position="1700"/>
        <end position="1725"/>
    </location>
</feature>
<keyword evidence="3" id="KW-0132">Cell division</keyword>
<evidence type="ECO:0000313" key="10">
    <source>
        <dbReference type="Proteomes" id="UP000566819"/>
    </source>
</evidence>
<evidence type="ECO:0000256" key="2">
    <source>
        <dbReference type="ARBA" id="ARBA00008585"/>
    </source>
</evidence>
<sequence>MSYQGGPAPGNGYWAGHDPPSINGAQETRSQYVPNRLQQSQSPYPTPTNRPQYWNQNSPRHQGTPEYANNQYYTPPTVQPQVVQPQYIHPSQLFQQPPAHTPPLHSISLNHKASTPSFKNSVRMAPSPGDIQADRSMLLLSLAEEYFDAAHKLAPSLSLSMTPANIEEYEKLIATGLGCLDAALKRVRLPPRLEANVRLRYASVLYEETENTMEAEITLSKGIALCERNHYFDLKYAMQYLLAQIMSKKNPKASMKALDGYISEAETYQHFSWVYALRFLRASYALESGNPADSHAAIQNLQKVSELATRQSDRAIHLTASLMEAMIHLRSASPDSTEHVQRAIAAARTYQLDVGRSIPQLNGLSHMIDVTCSIRQGNVHQMLDKLKDLQGMMDECLKDSKWVDDIIAIPINRTPKSSSTVSHDTRSILGIGQDGRDNLMMSFLNQRDAFAIGYPNDQKTFKYLESDTNTCKSPSGLLPNLVSDRQWRGHMLCCYRLHFACCAAALSNWAEVKRHVDEVEPITKKFEITLSGPLQSLALYLTGVYHQGRGDHGIALKIFQDQRFDLVPAKGSNSTSSDQVERDFGLLAAINSLWILQEPSRKNIETNTALVAKLQPFCEKHLNKDIQAAFNLITATVSTNPPTQLFLIKALLGAALEMAKSTANTQLLCIILNIMCNSFFVNVVGSQAEKSAQAAFIHANKSGNVLWKGVAFGLLAQCLEVQGKPTEANLRKSSEPQLSRFAGNRVLQVAAAPSSSAPFSTTHNGQNEGKEDSASTEKSETSSETRGDGFKKRGAKKFSRRELIDLKSALLEDSNDTPSEPKKQKSKSPAKPKSDGQNEIAEETISQDKANTSNLTASQNRNMRRRKLDRMKAIENKAKRTANQKAKISSELEASPESSQDGSNTVSVPVLVKRILAKSNTKVAKKSKHSAVWNKQLEEHINNIGESSIRDALVKIIENGRLAAEGKLPLEEIPKAAKKPRASKNPPADEKPKAAKKPRLSKKLPSDDKSEAVKEPQATDDKPETKKKPRIFTTAKRPTGRSKIKSRSIKEAMQVRPLRSVRYLEGDYSSLNIRKVQLNSKLVFPKEYGKRSGNVSRRLVGQPAGTPNQKKGMERHEIETISTENLKLIPVNKEQPPVPSLSYGLERVLFNPGVYHLQDPRSRVFNFDPYLQEIMPVSEFDFTLLKNFITSSRDETLLKTALEEKKKYTGSTSSMTSALSHFHYLLSQWRPINTGILSKNFPAEWNSFTSLQRGPSSIFLRWRDGVYAIDADKEYDTANVLSMLGMSMEKLLTLSTKDYEKYSKNSPETVSDAARNEPEAYHYTTMGDFLMRSQLDAHDPRIPGTGMFDLKTRAVVSIRMDTSQYEEGRGYEIRGRYGAWESFEREYYDMIRAAFLKYSLQVRMGRMDGIFVAFHNTERIFGFQYISLPEMDYALHGTENTEIGDQEFKLSLELMNRVLDRATARYPNQSIRLHFETRGKTDEATYMYIFATPMQETMIEKIQTSNKAKIEAFEKRVLGLHEETKEEKEAEWSSLQEKVEQSIEKDESDTGDKESADDESPLGVWDGDVEGDADQEDIEEEDEQGDEEEMGEVDEHGDEEIEEVDEHGDEEEIEEENEQGDEEDVEEVDEQEGEEVEESRKSNPDSENIESNDSVEVEATNAVELANEPEMADETEEGEAHQIQPDANEAGSTNGSNMSTEERNAKDVDQVTSEETHDGSLRDAEAVDSDGDQLVGKQELLSDEAIAAGGPDTEGDHAKISEVARAAMEQNNKSPAPIMAMYLTIRNKVNGKYVDRPENLEADEEWKVEYALAEISDQEKVRLLYEASKQRRRNILDKGKMNKSSNEWNNRYIANIKKLNEKGRMHRKHLQEIEAKEPLRVLNTNHTFVKDVENGGKGKEVWTEKGRRQ</sequence>
<keyword evidence="6" id="KW-0539">Nucleus</keyword>
<name>A0A8H4VZE4_9HELO</name>
<feature type="compositionally biased region" description="Polar residues" evidence="8">
    <location>
        <begin position="1690"/>
        <end position="1699"/>
    </location>
</feature>